<dbReference type="PANTHER" id="PTHR43630:SF2">
    <property type="entry name" value="GLYCOSYLTRANSFERASE"/>
    <property type="match status" value="1"/>
</dbReference>
<organism evidence="3 4">
    <name type="scientific">Pannonibacter indicus</name>
    <dbReference type="NCBI Taxonomy" id="466044"/>
    <lineage>
        <taxon>Bacteria</taxon>
        <taxon>Pseudomonadati</taxon>
        <taxon>Pseudomonadota</taxon>
        <taxon>Alphaproteobacteria</taxon>
        <taxon>Hyphomicrobiales</taxon>
        <taxon>Stappiaceae</taxon>
        <taxon>Pannonibacter</taxon>
    </lineage>
</organism>
<comment type="similarity">
    <text evidence="1">Belongs to the glycosyltransferase 2 family. WaaE/KdtX subfamily.</text>
</comment>
<dbReference type="CDD" id="cd02511">
    <property type="entry name" value="Beta4Glucosyltransferase"/>
    <property type="match status" value="1"/>
</dbReference>
<feature type="domain" description="Glycosyltransferase 2-like" evidence="2">
    <location>
        <begin position="15"/>
        <end position="143"/>
    </location>
</feature>
<evidence type="ECO:0000259" key="2">
    <source>
        <dbReference type="Pfam" id="PF00535"/>
    </source>
</evidence>
<evidence type="ECO:0000256" key="1">
    <source>
        <dbReference type="ARBA" id="ARBA00038494"/>
    </source>
</evidence>
<reference evidence="4" key="1">
    <citation type="submission" date="2015-08" db="EMBL/GenBank/DDBJ databases">
        <authorList>
            <person name="Varghese N."/>
        </authorList>
    </citation>
    <scope>NUCLEOTIDE SEQUENCE [LARGE SCALE GENOMIC DNA]</scope>
    <source>
        <strain evidence="4">DSM 23407</strain>
    </source>
</reference>
<keyword evidence="3" id="KW-0808">Transferase</keyword>
<dbReference type="Gene3D" id="3.90.550.10">
    <property type="entry name" value="Spore Coat Polysaccharide Biosynthesis Protein SpsA, Chain A"/>
    <property type="match status" value="1"/>
</dbReference>
<evidence type="ECO:0000313" key="3">
    <source>
        <dbReference type="EMBL" id="CUA94495.1"/>
    </source>
</evidence>
<evidence type="ECO:0000313" key="4">
    <source>
        <dbReference type="Proteomes" id="UP000183900"/>
    </source>
</evidence>
<protein>
    <submittedName>
        <fullName evidence="3">Glycosyltransferase involved in cell wall bisynthesis</fullName>
    </submittedName>
</protein>
<dbReference type="Pfam" id="PF00535">
    <property type="entry name" value="Glycos_transf_2"/>
    <property type="match status" value="1"/>
</dbReference>
<dbReference type="GO" id="GO:0016740">
    <property type="term" value="F:transferase activity"/>
    <property type="evidence" value="ECO:0007669"/>
    <property type="project" value="UniProtKB-KW"/>
</dbReference>
<dbReference type="InterPro" id="IPR001173">
    <property type="entry name" value="Glyco_trans_2-like"/>
</dbReference>
<gene>
    <name evidence="3" type="ORF">Ga0061067_103196</name>
</gene>
<dbReference type="EMBL" id="CYHE01000003">
    <property type="protein sequence ID" value="CUA94495.1"/>
    <property type="molecule type" value="Genomic_DNA"/>
</dbReference>
<dbReference type="RefSeq" id="WP_055455015.1">
    <property type="nucleotide sequence ID" value="NZ_CYHE01000003.1"/>
</dbReference>
<dbReference type="SUPFAM" id="SSF53448">
    <property type="entry name" value="Nucleotide-diphospho-sugar transferases"/>
    <property type="match status" value="1"/>
</dbReference>
<proteinExistence type="inferred from homology"/>
<accession>A0A0K6HUB3</accession>
<sequence>MNAAISTDDTRPALSCFIRTKNEERMIGAVITAAFAVAREVVIIDSGSTDRTVEIAESLGARIIHQPWLGNGFQKRVGEQACTYDMVLDIDADEIVSPELAQEIAAELSSGNPAPVYAPKLVTVPPTGTPWHSHAIVYRNKLYDRRVVQAPAHAAWDQFDVPKSIAPRRLKGALYHYAFRDLTHVIEKLNRVSLVRAREGNRRSRGAAGLRVIFALPVYFLKHYLQRGYYKAGIYGFSMALTYAFGRWMRDAKTYEDHLVARARKSEDKTAGS</sequence>
<name>A0A0K6HUB3_9HYPH</name>
<dbReference type="Proteomes" id="UP000183900">
    <property type="component" value="Unassembled WGS sequence"/>
</dbReference>
<dbReference type="AlphaFoldDB" id="A0A0K6HUB3"/>
<dbReference type="PANTHER" id="PTHR43630">
    <property type="entry name" value="POLY-BETA-1,6-N-ACETYL-D-GLUCOSAMINE SYNTHASE"/>
    <property type="match status" value="1"/>
</dbReference>
<dbReference type="InterPro" id="IPR029044">
    <property type="entry name" value="Nucleotide-diphossugar_trans"/>
</dbReference>
<dbReference type="OrthoDB" id="9815923at2"/>
<keyword evidence="4" id="KW-1185">Reference proteome</keyword>